<organism evidence="2 3">
    <name type="scientific">Rubripirellula lacrimiformis</name>
    <dbReference type="NCBI Taxonomy" id="1930273"/>
    <lineage>
        <taxon>Bacteria</taxon>
        <taxon>Pseudomonadati</taxon>
        <taxon>Planctomycetota</taxon>
        <taxon>Planctomycetia</taxon>
        <taxon>Pirellulales</taxon>
        <taxon>Pirellulaceae</taxon>
        <taxon>Rubripirellula</taxon>
    </lineage>
</organism>
<dbReference type="OrthoDB" id="9819971at2"/>
<evidence type="ECO:0008006" key="4">
    <source>
        <dbReference type="Google" id="ProtNLM"/>
    </source>
</evidence>
<evidence type="ECO:0000256" key="1">
    <source>
        <dbReference type="SAM" id="SignalP"/>
    </source>
</evidence>
<evidence type="ECO:0000313" key="3">
    <source>
        <dbReference type="Proteomes" id="UP000318538"/>
    </source>
</evidence>
<evidence type="ECO:0000313" key="2">
    <source>
        <dbReference type="EMBL" id="QDT02808.1"/>
    </source>
</evidence>
<keyword evidence="1" id="KW-0732">Signal</keyword>
<feature type="chain" id="PRO_5021832986" description="SLA1 homology domain-containing protein" evidence="1">
    <location>
        <begin position="27"/>
        <end position="482"/>
    </location>
</feature>
<keyword evidence="3" id="KW-1185">Reference proteome</keyword>
<sequence precursor="true">MEPHRTTLLGTLATVLMALSPCSAVAQGVANEDPVQTEPFAYSSAEPTLFYQVVIEADYGTQSRKMKYEGILIYRIAEESPDRLSIQCECIWKSGASYQIPRDSMFFKLASQFRSGPIAALEMDSKGKMLKSSRSCFVLGLPIDLGQIAFPRLSDQDTWESAEPVTLVASQNVYGQVQLLPISPEYQTPFHLQQTRSQEDSTTEKVAMLKLQRTWKKRGEPQVSFDETYTMHGDTLNPEIQISGSRNVVLSADRGSLDSMQLSLQVLWKEPNRQLTVPYSIELKRLSEQGIRQYQERKKEAVAKKQAQMAAYQKVVDAIPEVSARDEVLQMIKTGDQKSFDLMVSKLHSEEVKDDYELGRAIYGQFLLRERMPYHAVEVIKRLAPELEKTAVIAKKYATSYSSFDLSLTGDTIAPSMQLTRKQLVCFPSHSRFKPAHFYGAVEDVLVLETRDRTPELIAIKRDLCRLPSPDFIDPNVETEVD</sequence>
<gene>
    <name evidence="2" type="ORF">K227x_11860</name>
</gene>
<proteinExistence type="predicted"/>
<feature type="signal peptide" evidence="1">
    <location>
        <begin position="1"/>
        <end position="26"/>
    </location>
</feature>
<accession>A0A517N738</accession>
<dbReference type="AlphaFoldDB" id="A0A517N738"/>
<dbReference type="Proteomes" id="UP000318538">
    <property type="component" value="Chromosome"/>
</dbReference>
<name>A0A517N738_9BACT</name>
<dbReference type="RefSeq" id="WP_145168614.1">
    <property type="nucleotide sequence ID" value="NZ_CP036525.1"/>
</dbReference>
<dbReference type="EMBL" id="CP036525">
    <property type="protein sequence ID" value="QDT02808.1"/>
    <property type="molecule type" value="Genomic_DNA"/>
</dbReference>
<protein>
    <recommendedName>
        <fullName evidence="4">SLA1 homology domain-containing protein</fullName>
    </recommendedName>
</protein>
<reference evidence="2 3" key="1">
    <citation type="submission" date="2019-02" db="EMBL/GenBank/DDBJ databases">
        <title>Deep-cultivation of Planctomycetes and their phenomic and genomic characterization uncovers novel biology.</title>
        <authorList>
            <person name="Wiegand S."/>
            <person name="Jogler M."/>
            <person name="Boedeker C."/>
            <person name="Pinto D."/>
            <person name="Vollmers J."/>
            <person name="Rivas-Marin E."/>
            <person name="Kohn T."/>
            <person name="Peeters S.H."/>
            <person name="Heuer A."/>
            <person name="Rast P."/>
            <person name="Oberbeckmann S."/>
            <person name="Bunk B."/>
            <person name="Jeske O."/>
            <person name="Meyerdierks A."/>
            <person name="Storesund J.E."/>
            <person name="Kallscheuer N."/>
            <person name="Luecker S."/>
            <person name="Lage O.M."/>
            <person name="Pohl T."/>
            <person name="Merkel B.J."/>
            <person name="Hornburger P."/>
            <person name="Mueller R.-W."/>
            <person name="Bruemmer F."/>
            <person name="Labrenz M."/>
            <person name="Spormann A.M."/>
            <person name="Op den Camp H."/>
            <person name="Overmann J."/>
            <person name="Amann R."/>
            <person name="Jetten M.S.M."/>
            <person name="Mascher T."/>
            <person name="Medema M.H."/>
            <person name="Devos D.P."/>
            <person name="Kaster A.-K."/>
            <person name="Ovreas L."/>
            <person name="Rohde M."/>
            <person name="Galperin M.Y."/>
            <person name="Jogler C."/>
        </authorList>
    </citation>
    <scope>NUCLEOTIDE SEQUENCE [LARGE SCALE GENOMIC DNA]</scope>
    <source>
        <strain evidence="2 3">K22_7</strain>
    </source>
</reference>
<dbReference type="KEGG" id="rlc:K227x_11860"/>